<evidence type="ECO:0000313" key="3">
    <source>
        <dbReference type="Proteomes" id="UP001152622"/>
    </source>
</evidence>
<sequence>MAAPQEKRAEVTPQGPVTAGGDTGALVSDKRRTPGGATKTGERAGCQSVAGAGDGILITINGALLVDGEAEWGEEVDSCHAQSALSWNRNRPTNSDKIMKGSGGMEDGGVPPLLPHPPPPGASELLFRGPAWTPQSPYEYSPREHRARPNRTTWIRASPRFLRRH</sequence>
<organism evidence="2 3">
    <name type="scientific">Synaphobranchus kaupii</name>
    <name type="common">Kaup's arrowtooth eel</name>
    <dbReference type="NCBI Taxonomy" id="118154"/>
    <lineage>
        <taxon>Eukaryota</taxon>
        <taxon>Metazoa</taxon>
        <taxon>Chordata</taxon>
        <taxon>Craniata</taxon>
        <taxon>Vertebrata</taxon>
        <taxon>Euteleostomi</taxon>
        <taxon>Actinopterygii</taxon>
        <taxon>Neopterygii</taxon>
        <taxon>Teleostei</taxon>
        <taxon>Anguilliformes</taxon>
        <taxon>Synaphobranchidae</taxon>
        <taxon>Synaphobranchus</taxon>
    </lineage>
</organism>
<gene>
    <name evidence="2" type="ORF">SKAU_G00111220</name>
</gene>
<proteinExistence type="predicted"/>
<comment type="caution">
    <text evidence="2">The sequence shown here is derived from an EMBL/GenBank/DDBJ whole genome shotgun (WGS) entry which is preliminary data.</text>
</comment>
<dbReference type="Proteomes" id="UP001152622">
    <property type="component" value="Chromosome 3"/>
</dbReference>
<accession>A0A9Q1G086</accession>
<reference evidence="2" key="1">
    <citation type="journal article" date="2023" name="Science">
        <title>Genome structures resolve the early diversification of teleost fishes.</title>
        <authorList>
            <person name="Parey E."/>
            <person name="Louis A."/>
            <person name="Montfort J."/>
            <person name="Bouchez O."/>
            <person name="Roques C."/>
            <person name="Iampietro C."/>
            <person name="Lluch J."/>
            <person name="Castinel A."/>
            <person name="Donnadieu C."/>
            <person name="Desvignes T."/>
            <person name="Floi Bucao C."/>
            <person name="Jouanno E."/>
            <person name="Wen M."/>
            <person name="Mejri S."/>
            <person name="Dirks R."/>
            <person name="Jansen H."/>
            <person name="Henkel C."/>
            <person name="Chen W.J."/>
            <person name="Zahm M."/>
            <person name="Cabau C."/>
            <person name="Klopp C."/>
            <person name="Thompson A.W."/>
            <person name="Robinson-Rechavi M."/>
            <person name="Braasch I."/>
            <person name="Lecointre G."/>
            <person name="Bobe J."/>
            <person name="Postlethwait J.H."/>
            <person name="Berthelot C."/>
            <person name="Roest Crollius H."/>
            <person name="Guiguen Y."/>
        </authorList>
    </citation>
    <scope>NUCLEOTIDE SEQUENCE</scope>
    <source>
        <strain evidence="2">WJC10195</strain>
    </source>
</reference>
<protein>
    <submittedName>
        <fullName evidence="2">Uncharacterized protein</fullName>
    </submittedName>
</protein>
<name>A0A9Q1G086_SYNKA</name>
<keyword evidence="3" id="KW-1185">Reference proteome</keyword>
<feature type="compositionally biased region" description="Basic and acidic residues" evidence="1">
    <location>
        <begin position="1"/>
        <end position="10"/>
    </location>
</feature>
<dbReference type="EMBL" id="JAINUF010000003">
    <property type="protein sequence ID" value="KAJ8371094.1"/>
    <property type="molecule type" value="Genomic_DNA"/>
</dbReference>
<feature type="compositionally biased region" description="Polar residues" evidence="1">
    <location>
        <begin position="87"/>
        <end position="96"/>
    </location>
</feature>
<feature type="region of interest" description="Disordered" evidence="1">
    <location>
        <begin position="1"/>
        <end position="46"/>
    </location>
</feature>
<evidence type="ECO:0000256" key="1">
    <source>
        <dbReference type="SAM" id="MobiDB-lite"/>
    </source>
</evidence>
<feature type="region of interest" description="Disordered" evidence="1">
    <location>
        <begin position="87"/>
        <end position="109"/>
    </location>
</feature>
<evidence type="ECO:0000313" key="2">
    <source>
        <dbReference type="EMBL" id="KAJ8371094.1"/>
    </source>
</evidence>
<dbReference type="AlphaFoldDB" id="A0A9Q1G086"/>
<feature type="region of interest" description="Disordered" evidence="1">
    <location>
        <begin position="128"/>
        <end position="152"/>
    </location>
</feature>